<name>A0A330HXU1_9HYPH</name>
<evidence type="ECO:0000256" key="1">
    <source>
        <dbReference type="SAM" id="MobiDB-lite"/>
    </source>
</evidence>
<feature type="compositionally biased region" description="Basic and acidic residues" evidence="1">
    <location>
        <begin position="32"/>
        <end position="41"/>
    </location>
</feature>
<comment type="caution">
    <text evidence="2">The sequence shown here is derived from an EMBL/GenBank/DDBJ whole genome shotgun (WGS) entry which is preliminary data.</text>
</comment>
<evidence type="ECO:0000313" key="3">
    <source>
        <dbReference type="Proteomes" id="UP000251558"/>
    </source>
</evidence>
<dbReference type="Proteomes" id="UP000251558">
    <property type="component" value="Unassembled WGS sequence"/>
</dbReference>
<dbReference type="EMBL" id="QMBP01000002">
    <property type="protein sequence ID" value="RAZ91834.1"/>
    <property type="molecule type" value="Genomic_DNA"/>
</dbReference>
<feature type="region of interest" description="Disordered" evidence="1">
    <location>
        <begin position="32"/>
        <end position="67"/>
    </location>
</feature>
<proteinExistence type="predicted"/>
<feature type="compositionally biased region" description="Basic residues" evidence="1">
    <location>
        <begin position="58"/>
        <end position="67"/>
    </location>
</feature>
<gene>
    <name evidence="2" type="ORF">DPM33_04975</name>
</gene>
<sequence>MGLFKPVPSRTEAKTDMTSRVARQIVGLEEAARSAKTERLRAARLAQESKAPAVPTKPVRKPKSPAR</sequence>
<evidence type="ECO:0000313" key="2">
    <source>
        <dbReference type="EMBL" id="RAZ91834.1"/>
    </source>
</evidence>
<dbReference type="OrthoDB" id="8101243at2"/>
<reference evidence="2 3" key="1">
    <citation type="submission" date="2018-07" db="EMBL/GenBank/DDBJ databases">
        <title>Diversity of Mesorhizobium strains in Brazil.</title>
        <authorList>
            <person name="Helene L.C.F."/>
            <person name="Dall'Agnol R."/>
            <person name="Delamuta J.R.M."/>
            <person name="Hungria M."/>
        </authorList>
    </citation>
    <scope>NUCLEOTIDE SEQUENCE [LARGE SCALE GENOMIC DNA]</scope>
    <source>
        <strain evidence="2 3">AC99b</strain>
    </source>
</reference>
<dbReference type="AlphaFoldDB" id="A0A330HXU1"/>
<protein>
    <submittedName>
        <fullName evidence="2">Uncharacterized protein</fullName>
    </submittedName>
</protein>
<accession>A0A330HXU1</accession>
<keyword evidence="3" id="KW-1185">Reference proteome</keyword>
<organism evidence="2 3">
    <name type="scientific">Mesorhizobium hawassense</name>
    <dbReference type="NCBI Taxonomy" id="1209954"/>
    <lineage>
        <taxon>Bacteria</taxon>
        <taxon>Pseudomonadati</taxon>
        <taxon>Pseudomonadota</taxon>
        <taxon>Alphaproteobacteria</taxon>
        <taxon>Hyphomicrobiales</taxon>
        <taxon>Phyllobacteriaceae</taxon>
        <taxon>Mesorhizobium</taxon>
    </lineage>
</organism>